<dbReference type="CDD" id="cd00093">
    <property type="entry name" value="HTH_XRE"/>
    <property type="match status" value="1"/>
</dbReference>
<dbReference type="SUPFAM" id="SSF47413">
    <property type="entry name" value="lambda repressor-like DNA-binding domains"/>
    <property type="match status" value="1"/>
</dbReference>
<gene>
    <name evidence="5" type="ORF">MAY91_15445</name>
</gene>
<sequence>MNENTFADRLSLAMAEAKMTQASLAEAVGMAQPSVWKLTSGKAKSSRKVVEIAAVLGVQPEWLSAGRGPMRKDNGVVISSLPLPKDDSYIISVMDISYSCGPGSNNKDYPDIIRSISLEPDYARRVFGGRSNNVIRAINANGDSMKGTIDPEDLVFIDISVKYFDGDGVYAFTYGSTSHIKRLQMVKNTLTVISDNPAYANWIIEKEDEDQMHINGKVIINWPMRLVRFA</sequence>
<reference evidence="5 6" key="1">
    <citation type="submission" date="2022-02" db="EMBL/GenBank/DDBJ databases">
        <title>Phenotypic, genotypic and serological characterization of Edwardsiella ictaluri from catfish and ornamental fish species.</title>
        <authorList>
            <person name="Rose D."/>
            <person name="Tekedar H.C."/>
            <person name="Waldbieser G.C."/>
            <person name="Aarattuthodi S."/>
            <person name="Griffin M.J."/>
        </authorList>
    </citation>
    <scope>NUCLEOTIDE SEQUENCE [LARGE SCALE GENOMIC DNA]</scope>
    <source>
        <strain evidence="5 6">13 TAL-140 K3</strain>
    </source>
</reference>
<dbReference type="Pfam" id="PF00717">
    <property type="entry name" value="Peptidase_S24"/>
    <property type="match status" value="1"/>
</dbReference>
<dbReference type="InterPro" id="IPR036286">
    <property type="entry name" value="LexA/Signal_pep-like_sf"/>
</dbReference>
<dbReference type="PANTHER" id="PTHR40661:SF3">
    <property type="entry name" value="FELS-1 PROPHAGE TRANSCRIPTIONAL REGULATOR"/>
    <property type="match status" value="1"/>
</dbReference>
<keyword evidence="3" id="KW-0804">Transcription</keyword>
<proteinExistence type="predicted"/>
<evidence type="ECO:0000256" key="3">
    <source>
        <dbReference type="ARBA" id="ARBA00023163"/>
    </source>
</evidence>
<dbReference type="CDD" id="cd06529">
    <property type="entry name" value="S24_LexA-like"/>
    <property type="match status" value="1"/>
</dbReference>
<keyword evidence="6" id="KW-1185">Reference proteome</keyword>
<dbReference type="PROSITE" id="PS50943">
    <property type="entry name" value="HTH_CROC1"/>
    <property type="match status" value="1"/>
</dbReference>
<dbReference type="SUPFAM" id="SSF51306">
    <property type="entry name" value="LexA/Signal peptidase"/>
    <property type="match status" value="1"/>
</dbReference>
<evidence type="ECO:0000313" key="5">
    <source>
        <dbReference type="EMBL" id="WFN96162.1"/>
    </source>
</evidence>
<dbReference type="PANTHER" id="PTHR40661">
    <property type="match status" value="1"/>
</dbReference>
<organism evidence="5 6">
    <name type="scientific">Edwardsiella ictaluri</name>
    <dbReference type="NCBI Taxonomy" id="67780"/>
    <lineage>
        <taxon>Bacteria</taxon>
        <taxon>Pseudomonadati</taxon>
        <taxon>Pseudomonadota</taxon>
        <taxon>Gammaproteobacteria</taxon>
        <taxon>Enterobacterales</taxon>
        <taxon>Hafniaceae</taxon>
        <taxon>Edwardsiella</taxon>
    </lineage>
</organism>
<dbReference type="Gene3D" id="1.10.260.40">
    <property type="entry name" value="lambda repressor-like DNA-binding domains"/>
    <property type="match status" value="1"/>
</dbReference>
<keyword evidence="1" id="KW-0805">Transcription regulation</keyword>
<protein>
    <submittedName>
        <fullName evidence="5">Helix-turn-helix transcriptional regulator</fullName>
    </submittedName>
</protein>
<dbReference type="Gene3D" id="2.10.109.10">
    <property type="entry name" value="Umud Fragment, subunit A"/>
    <property type="match status" value="1"/>
</dbReference>
<dbReference type="RefSeq" id="WP_049640640.1">
    <property type="nucleotide sequence ID" value="NZ_AP028097.1"/>
</dbReference>
<dbReference type="SMART" id="SM00530">
    <property type="entry name" value="HTH_XRE"/>
    <property type="match status" value="1"/>
</dbReference>
<dbReference type="Pfam" id="PF01381">
    <property type="entry name" value="HTH_3"/>
    <property type="match status" value="1"/>
</dbReference>
<evidence type="ECO:0000256" key="1">
    <source>
        <dbReference type="ARBA" id="ARBA00023015"/>
    </source>
</evidence>
<dbReference type="InterPro" id="IPR015927">
    <property type="entry name" value="Peptidase_S24_S26A/B/C"/>
</dbReference>
<dbReference type="Proteomes" id="UP001222680">
    <property type="component" value="Chromosome"/>
</dbReference>
<evidence type="ECO:0000313" key="6">
    <source>
        <dbReference type="Proteomes" id="UP001222680"/>
    </source>
</evidence>
<evidence type="ECO:0000256" key="2">
    <source>
        <dbReference type="ARBA" id="ARBA00023125"/>
    </source>
</evidence>
<evidence type="ECO:0000259" key="4">
    <source>
        <dbReference type="PROSITE" id="PS50943"/>
    </source>
</evidence>
<dbReference type="InterPro" id="IPR001387">
    <property type="entry name" value="Cro/C1-type_HTH"/>
</dbReference>
<keyword evidence="2" id="KW-0238">DNA-binding</keyword>
<dbReference type="InterPro" id="IPR039418">
    <property type="entry name" value="LexA-like"/>
</dbReference>
<dbReference type="InterPro" id="IPR010982">
    <property type="entry name" value="Lambda_DNA-bd_dom_sf"/>
</dbReference>
<accession>A0ABY8GFA2</accession>
<name>A0ABY8GFA2_EDWIC</name>
<dbReference type="EMBL" id="CP092014">
    <property type="protein sequence ID" value="WFN96162.1"/>
    <property type="molecule type" value="Genomic_DNA"/>
</dbReference>
<feature type="domain" description="HTH cro/C1-type" evidence="4">
    <location>
        <begin position="10"/>
        <end position="63"/>
    </location>
</feature>